<proteinExistence type="inferred from homology"/>
<comment type="similarity">
    <text evidence="2">Belongs to the RLP family.</text>
</comment>
<protein>
    <recommendedName>
        <fullName evidence="13">Phytosulfokine receptor 1-like</fullName>
    </recommendedName>
</protein>
<evidence type="ECO:0000256" key="8">
    <source>
        <dbReference type="ARBA" id="ARBA00023136"/>
    </source>
</evidence>
<gene>
    <name evidence="11" type="ORF">FEM48_Zijuj09G0182600</name>
</gene>
<evidence type="ECO:0000256" key="2">
    <source>
        <dbReference type="ARBA" id="ARBA00009592"/>
    </source>
</evidence>
<evidence type="ECO:0000256" key="7">
    <source>
        <dbReference type="ARBA" id="ARBA00022989"/>
    </source>
</evidence>
<dbReference type="PROSITE" id="PS51450">
    <property type="entry name" value="LRR"/>
    <property type="match status" value="1"/>
</dbReference>
<name>A0A978UUJ2_ZIZJJ</name>
<keyword evidence="4" id="KW-0433">Leucine-rich repeat</keyword>
<keyword evidence="3" id="KW-1003">Cell membrane</keyword>
<dbReference type="PANTHER" id="PTHR48065:SF69">
    <property type="entry name" value="OS07G0466500 PROTEIN"/>
    <property type="match status" value="1"/>
</dbReference>
<evidence type="ECO:0008006" key="13">
    <source>
        <dbReference type="Google" id="ProtNLM"/>
    </source>
</evidence>
<dbReference type="FunFam" id="3.80.10.10:FF:000213">
    <property type="entry name" value="Tyrosine-sulfated glycopeptide receptor 1"/>
    <property type="match status" value="2"/>
</dbReference>
<keyword evidence="8 10" id="KW-0472">Membrane</keyword>
<dbReference type="PANTHER" id="PTHR48065">
    <property type="entry name" value="OS10G0469600 PROTEIN"/>
    <property type="match status" value="1"/>
</dbReference>
<evidence type="ECO:0000256" key="6">
    <source>
        <dbReference type="ARBA" id="ARBA00022737"/>
    </source>
</evidence>
<dbReference type="EMBL" id="JAEACU010000009">
    <property type="protein sequence ID" value="KAH7518542.1"/>
    <property type="molecule type" value="Genomic_DNA"/>
</dbReference>
<evidence type="ECO:0000313" key="12">
    <source>
        <dbReference type="Proteomes" id="UP000813462"/>
    </source>
</evidence>
<dbReference type="GO" id="GO:0005886">
    <property type="term" value="C:plasma membrane"/>
    <property type="evidence" value="ECO:0007669"/>
    <property type="project" value="UniProtKB-SubCell"/>
</dbReference>
<evidence type="ECO:0000256" key="5">
    <source>
        <dbReference type="ARBA" id="ARBA00022692"/>
    </source>
</evidence>
<dbReference type="Pfam" id="PF00560">
    <property type="entry name" value="LRR_1"/>
    <property type="match status" value="4"/>
</dbReference>
<dbReference type="Proteomes" id="UP000813462">
    <property type="component" value="Unassembled WGS sequence"/>
</dbReference>
<dbReference type="InterPro" id="IPR003591">
    <property type="entry name" value="Leu-rich_rpt_typical-subtyp"/>
</dbReference>
<evidence type="ECO:0000256" key="1">
    <source>
        <dbReference type="ARBA" id="ARBA00004236"/>
    </source>
</evidence>
<dbReference type="InterPro" id="IPR001611">
    <property type="entry name" value="Leu-rich_rpt"/>
</dbReference>
<dbReference type="PRINTS" id="PR00019">
    <property type="entry name" value="LEURICHRPT"/>
</dbReference>
<keyword evidence="6" id="KW-0677">Repeat</keyword>
<evidence type="ECO:0000256" key="10">
    <source>
        <dbReference type="SAM" id="Phobius"/>
    </source>
</evidence>
<evidence type="ECO:0000256" key="3">
    <source>
        <dbReference type="ARBA" id="ARBA00022475"/>
    </source>
</evidence>
<reference evidence="11" key="1">
    <citation type="journal article" date="2021" name="Front. Plant Sci.">
        <title>Chromosome-Scale Genome Assembly for Chinese Sour Jujube and Insights Into Its Genome Evolution and Domestication Signature.</title>
        <authorList>
            <person name="Shen L.-Y."/>
            <person name="Luo H."/>
            <person name="Wang X.-L."/>
            <person name="Wang X.-M."/>
            <person name="Qiu X.-J."/>
            <person name="Liu H."/>
            <person name="Zhou S.-S."/>
            <person name="Jia K.-H."/>
            <person name="Nie S."/>
            <person name="Bao Y.-T."/>
            <person name="Zhang R.-G."/>
            <person name="Yun Q.-Z."/>
            <person name="Chai Y.-H."/>
            <person name="Lu J.-Y."/>
            <person name="Li Y."/>
            <person name="Zhao S.-W."/>
            <person name="Mao J.-F."/>
            <person name="Jia S.-G."/>
            <person name="Mao Y.-M."/>
        </authorList>
    </citation>
    <scope>NUCLEOTIDE SEQUENCE</scope>
    <source>
        <strain evidence="11">AT0</strain>
        <tissue evidence="11">Leaf</tissue>
    </source>
</reference>
<accession>A0A978UUJ2</accession>
<keyword evidence="7 10" id="KW-1133">Transmembrane helix</keyword>
<keyword evidence="9" id="KW-0325">Glycoprotein</keyword>
<feature type="transmembrane region" description="Helical" evidence="10">
    <location>
        <begin position="260"/>
        <end position="282"/>
    </location>
</feature>
<dbReference type="InterPro" id="IPR032675">
    <property type="entry name" value="LRR_dom_sf"/>
</dbReference>
<evidence type="ECO:0000313" key="11">
    <source>
        <dbReference type="EMBL" id="KAH7518542.1"/>
    </source>
</evidence>
<evidence type="ECO:0000256" key="9">
    <source>
        <dbReference type="ARBA" id="ARBA00023180"/>
    </source>
</evidence>
<dbReference type="Gene3D" id="3.80.10.10">
    <property type="entry name" value="Ribonuclease Inhibitor"/>
    <property type="match status" value="3"/>
</dbReference>
<comment type="subcellular location">
    <subcellularLocation>
        <location evidence="1">Cell membrane</location>
    </subcellularLocation>
</comment>
<keyword evidence="5 10" id="KW-0812">Transmembrane</keyword>
<evidence type="ECO:0000256" key="4">
    <source>
        <dbReference type="ARBA" id="ARBA00022614"/>
    </source>
</evidence>
<dbReference type="SUPFAM" id="SSF52058">
    <property type="entry name" value="L domain-like"/>
    <property type="match status" value="2"/>
</dbReference>
<sequence>MNFHNEELLADTSLYFKNLKVLIIANCRLTGSIPQWLSNSRKLQLLDLSWNCLSGTIPTCLSNFGFLFYMDLSNNSLTGVIPKNISRLKSLIDRDISLEEPSPDFPFFMKSNLNNRGLQYNQLSSFPPTLDLSYNNLSGQIWPEFGMLRKLQVLVLKFNNISGPIPGSLSGMTSLEALDLSHNKLSGTIPHSLVKLSFLSKFNVADNLLYGEIPSGGQFSTFSKSSFEGNNLCGDHVLRCESVHQLPSRPPDHHDEGEPYSSFVIAMAIGFAFGFCSSIVYCNIKRINPLLKLETTVLKPKKARNTTAGCMVKGISIPAMLSVLEQPNGKVTFSSNNAMGVYNFMIITIVMGLGFQARTLASQNLNCNPKDMSALQDFMRGITCTSSSSSDGGRVIKLELGKKRLVGKLSDSLATLDQLTTLNLSQNILQGTLPQSMFHLPNLQVLDLSSNDFSGLVPTSSNRFSGPIPDNLPSCKRLTNLNLGQNNLGSLLPESFKDFHSLSYLSLSNTRTYNISSALRIMQHCQNITALILATNFHDEELPADPSLHFDKLKVLILPNSRLTGSIPQWMGHSSKLEFLDLSSNRLSGKVPIWIGNFGFLFFMDLSNNSLTGEIPKSIAGLRGFIDRDSSLEGPSPDFPFFMRNGSNARDMQYNKLWSFPPTLDLSYNNLSGHIWPEFGNLRKLHVLNLKENNISGAIPSTMSGMTNLETLDLSYNKLSGTIPPSLVKLSFLSKFSVAYNELYGEIPSGGQFSTFPNSSFQGNNLCGGDHALPCAPDDQHHTLFAATSKRYGFRGKITMTSSKYRTFGSQPEAMQESNGAFILLFRREKTV</sequence>
<comment type="caution">
    <text evidence="11">The sequence shown here is derived from an EMBL/GenBank/DDBJ whole genome shotgun (WGS) entry which is preliminary data.</text>
</comment>
<dbReference type="Pfam" id="PF13855">
    <property type="entry name" value="LRR_8"/>
    <property type="match status" value="4"/>
</dbReference>
<feature type="transmembrane region" description="Helical" evidence="10">
    <location>
        <begin position="340"/>
        <end position="357"/>
    </location>
</feature>
<dbReference type="AlphaFoldDB" id="A0A978UUJ2"/>
<organism evidence="11 12">
    <name type="scientific">Ziziphus jujuba var. spinosa</name>
    <dbReference type="NCBI Taxonomy" id="714518"/>
    <lineage>
        <taxon>Eukaryota</taxon>
        <taxon>Viridiplantae</taxon>
        <taxon>Streptophyta</taxon>
        <taxon>Embryophyta</taxon>
        <taxon>Tracheophyta</taxon>
        <taxon>Spermatophyta</taxon>
        <taxon>Magnoliopsida</taxon>
        <taxon>eudicotyledons</taxon>
        <taxon>Gunneridae</taxon>
        <taxon>Pentapetalae</taxon>
        <taxon>rosids</taxon>
        <taxon>fabids</taxon>
        <taxon>Rosales</taxon>
        <taxon>Rhamnaceae</taxon>
        <taxon>Paliureae</taxon>
        <taxon>Ziziphus</taxon>
    </lineage>
</organism>
<dbReference type="SMART" id="SM00369">
    <property type="entry name" value="LRR_TYP"/>
    <property type="match status" value="6"/>
</dbReference>